<name>Q5JDD1_THEKO</name>
<dbReference type="GeneID" id="78446500"/>
<dbReference type="PANTHER" id="PTHR39550:SF1">
    <property type="entry name" value="SLL0658 PROTEIN"/>
    <property type="match status" value="1"/>
</dbReference>
<dbReference type="OrthoDB" id="323844at2157"/>
<dbReference type="PANTHER" id="PTHR39550">
    <property type="entry name" value="SLL0658 PROTEIN"/>
    <property type="match status" value="1"/>
</dbReference>
<dbReference type="eggNOG" id="arCOG00717">
    <property type="taxonomic scope" value="Archaea"/>
</dbReference>
<dbReference type="KEGG" id="tko:TK2306"/>
<proteinExistence type="predicted"/>
<organism evidence="1 2">
    <name type="scientific">Thermococcus kodakarensis (strain ATCC BAA-918 / JCM 12380 / KOD1)</name>
    <name type="common">Pyrococcus kodakaraensis (strain KOD1)</name>
    <dbReference type="NCBI Taxonomy" id="69014"/>
    <lineage>
        <taxon>Archaea</taxon>
        <taxon>Methanobacteriati</taxon>
        <taxon>Methanobacteriota</taxon>
        <taxon>Thermococci</taxon>
        <taxon>Thermococcales</taxon>
        <taxon>Thermococcaceae</taxon>
        <taxon>Thermococcus</taxon>
    </lineage>
</organism>
<dbReference type="STRING" id="69014.TK2306"/>
<dbReference type="Proteomes" id="UP000000536">
    <property type="component" value="Chromosome"/>
</dbReference>
<evidence type="ECO:0000313" key="1">
    <source>
        <dbReference type="EMBL" id="BAD86495.1"/>
    </source>
</evidence>
<dbReference type="InterPro" id="IPR021799">
    <property type="entry name" value="PIN-like_prokaryotic"/>
</dbReference>
<dbReference type="PhylomeDB" id="Q5JDD1"/>
<protein>
    <submittedName>
        <fullName evidence="1">Predicted nucleic acid-binding protein, containing PIN domain</fullName>
    </submittedName>
</protein>
<sequence>MRVVFNSSPIIVLGKLGYLEKAVELFGEVFIPKAVADEINVREDEVTSLLSRLIAEGKISLETVEDTSPFEYPGLHAGEIEVIGLAKRLNAVAILDDLKARKAARLEGLRVMGTVAVLRLLKDAGFITEKNGELLRSLLDVGFRIKPGLFYKIMGDER</sequence>
<accession>Q5JDD1</accession>
<dbReference type="EnsemblBacteria" id="BAD86495">
    <property type="protein sequence ID" value="BAD86495"/>
    <property type="gene ID" value="TK2306"/>
</dbReference>
<dbReference type="InParanoid" id="Q5JDD1"/>
<evidence type="ECO:0000313" key="2">
    <source>
        <dbReference type="Proteomes" id="UP000000536"/>
    </source>
</evidence>
<dbReference type="AlphaFoldDB" id="Q5JDD1"/>
<reference evidence="1 2" key="1">
    <citation type="journal article" date="2005" name="Genome Res.">
        <title>Complete genome sequence of the hyperthermophilic archaeon Thermococcus kodakaraensis KOD1 and comparison with Pyrococcus genomes.</title>
        <authorList>
            <person name="Fukui T."/>
            <person name="Atomi H."/>
            <person name="Kanai T."/>
            <person name="Matsumi R."/>
            <person name="Fujiwara S."/>
            <person name="Imanaka T."/>
        </authorList>
    </citation>
    <scope>NUCLEOTIDE SEQUENCE [LARGE SCALE GENOMIC DNA]</scope>
    <source>
        <strain evidence="2">ATCC BAA-918 / JCM 12380 / KOD1</strain>
    </source>
</reference>
<gene>
    <name evidence="1" type="ordered locus">TK2306</name>
</gene>
<dbReference type="EMBL" id="AP006878">
    <property type="protein sequence ID" value="BAD86495.1"/>
    <property type="molecule type" value="Genomic_DNA"/>
</dbReference>
<dbReference type="RefSeq" id="WP_011248955.1">
    <property type="nucleotide sequence ID" value="NC_006624.1"/>
</dbReference>
<keyword evidence="2" id="KW-1185">Reference proteome</keyword>
<dbReference type="Pfam" id="PF11848">
    <property type="entry name" value="DUF3368"/>
    <property type="match status" value="1"/>
</dbReference>